<name>A0A1Y2J3X1_TRAC3</name>
<sequence length="131" mass="14051">MGHLKPPSLTSMRDAQPFPKLDAWQLSRLSLLGYCGLHLRCSLGSGLLRALVPILGHSCLAGSLAFLRLTSQSLLRPGSVLSTDCSTRQTDVGTLGLRAPGDSFVSKPCPVLGLFLASLWARLWSSVSRFS</sequence>
<accession>A0A1Y2J3X1</accession>
<protein>
    <submittedName>
        <fullName evidence="1">Uncharacterized protein</fullName>
    </submittedName>
</protein>
<evidence type="ECO:0000313" key="1">
    <source>
        <dbReference type="EMBL" id="OSD07494.1"/>
    </source>
</evidence>
<gene>
    <name evidence="1" type="ORF">PYCCODRAFT_619257</name>
</gene>
<dbReference type="AlphaFoldDB" id="A0A1Y2J3X1"/>
<evidence type="ECO:0000313" key="2">
    <source>
        <dbReference type="Proteomes" id="UP000193067"/>
    </source>
</evidence>
<proteinExistence type="predicted"/>
<reference evidence="1 2" key="1">
    <citation type="journal article" date="2015" name="Biotechnol. Biofuels">
        <title>Enhanced degradation of softwood versus hardwood by the white-rot fungus Pycnoporus coccineus.</title>
        <authorList>
            <person name="Couturier M."/>
            <person name="Navarro D."/>
            <person name="Chevret D."/>
            <person name="Henrissat B."/>
            <person name="Piumi F."/>
            <person name="Ruiz-Duenas F.J."/>
            <person name="Martinez A.T."/>
            <person name="Grigoriev I.V."/>
            <person name="Riley R."/>
            <person name="Lipzen A."/>
            <person name="Berrin J.G."/>
            <person name="Master E.R."/>
            <person name="Rosso M.N."/>
        </authorList>
    </citation>
    <scope>NUCLEOTIDE SEQUENCE [LARGE SCALE GENOMIC DNA]</scope>
    <source>
        <strain evidence="1 2">BRFM310</strain>
    </source>
</reference>
<organism evidence="1 2">
    <name type="scientific">Trametes coccinea (strain BRFM310)</name>
    <name type="common">Pycnoporus coccineus</name>
    <dbReference type="NCBI Taxonomy" id="1353009"/>
    <lineage>
        <taxon>Eukaryota</taxon>
        <taxon>Fungi</taxon>
        <taxon>Dikarya</taxon>
        <taxon>Basidiomycota</taxon>
        <taxon>Agaricomycotina</taxon>
        <taxon>Agaricomycetes</taxon>
        <taxon>Polyporales</taxon>
        <taxon>Polyporaceae</taxon>
        <taxon>Trametes</taxon>
    </lineage>
</organism>
<dbReference type="Proteomes" id="UP000193067">
    <property type="component" value="Unassembled WGS sequence"/>
</dbReference>
<dbReference type="EMBL" id="KZ084088">
    <property type="protein sequence ID" value="OSD07494.1"/>
    <property type="molecule type" value="Genomic_DNA"/>
</dbReference>
<keyword evidence="2" id="KW-1185">Reference proteome</keyword>